<dbReference type="InterPro" id="IPR052562">
    <property type="entry name" value="Ketohexokinase-related"/>
</dbReference>
<evidence type="ECO:0000313" key="7">
    <source>
        <dbReference type="EnsemblPlants" id="Pp3c16_16280V3.1"/>
    </source>
</evidence>
<dbReference type="EMBL" id="ABEU02000016">
    <property type="protein sequence ID" value="PNR37950.1"/>
    <property type="molecule type" value="Genomic_DNA"/>
</dbReference>
<dbReference type="PANTHER" id="PTHR42774">
    <property type="entry name" value="PHOSPHOTRANSFERASE SYSTEM TRANSPORT PROTEIN"/>
    <property type="match status" value="1"/>
</dbReference>
<dbReference type="Pfam" id="PF00294">
    <property type="entry name" value="PfkB"/>
    <property type="match status" value="2"/>
</dbReference>
<reference evidence="6 8" key="1">
    <citation type="journal article" date="2008" name="Science">
        <title>The Physcomitrella genome reveals evolutionary insights into the conquest of land by plants.</title>
        <authorList>
            <person name="Rensing S."/>
            <person name="Lang D."/>
            <person name="Zimmer A."/>
            <person name="Terry A."/>
            <person name="Salamov A."/>
            <person name="Shapiro H."/>
            <person name="Nishiyama T."/>
            <person name="Perroud P.-F."/>
            <person name="Lindquist E."/>
            <person name="Kamisugi Y."/>
            <person name="Tanahashi T."/>
            <person name="Sakakibara K."/>
            <person name="Fujita T."/>
            <person name="Oishi K."/>
            <person name="Shin-I T."/>
            <person name="Kuroki Y."/>
            <person name="Toyoda A."/>
            <person name="Suzuki Y."/>
            <person name="Hashimoto A."/>
            <person name="Yamaguchi K."/>
            <person name="Sugano A."/>
            <person name="Kohara Y."/>
            <person name="Fujiyama A."/>
            <person name="Anterola A."/>
            <person name="Aoki S."/>
            <person name="Ashton N."/>
            <person name="Barbazuk W.B."/>
            <person name="Barker E."/>
            <person name="Bennetzen J."/>
            <person name="Bezanilla M."/>
            <person name="Blankenship R."/>
            <person name="Cho S.H."/>
            <person name="Dutcher S."/>
            <person name="Estelle M."/>
            <person name="Fawcett J.A."/>
            <person name="Gundlach H."/>
            <person name="Hanada K."/>
            <person name="Heyl A."/>
            <person name="Hicks K.A."/>
            <person name="Hugh J."/>
            <person name="Lohr M."/>
            <person name="Mayer K."/>
            <person name="Melkozernov A."/>
            <person name="Murata T."/>
            <person name="Nelson D."/>
            <person name="Pils B."/>
            <person name="Prigge M."/>
            <person name="Reiss B."/>
            <person name="Renner T."/>
            <person name="Rombauts S."/>
            <person name="Rushton P."/>
            <person name="Sanderfoot A."/>
            <person name="Schween G."/>
            <person name="Shiu S.-H."/>
            <person name="Stueber K."/>
            <person name="Theodoulou F.L."/>
            <person name="Tu H."/>
            <person name="Van de Peer Y."/>
            <person name="Verrier P.J."/>
            <person name="Waters E."/>
            <person name="Wood A."/>
            <person name="Yang L."/>
            <person name="Cove D."/>
            <person name="Cuming A."/>
            <person name="Hasebe M."/>
            <person name="Lucas S."/>
            <person name="Mishler D.B."/>
            <person name="Reski R."/>
            <person name="Grigoriev I."/>
            <person name="Quatrano R.S."/>
            <person name="Boore J.L."/>
        </authorList>
    </citation>
    <scope>NUCLEOTIDE SEQUENCE [LARGE SCALE GENOMIC DNA]</scope>
    <source>
        <strain evidence="7 8">cv. Gransden 2004</strain>
    </source>
</reference>
<evidence type="ECO:0000313" key="6">
    <source>
        <dbReference type="EMBL" id="PNR37950.1"/>
    </source>
</evidence>
<dbReference type="STRING" id="3218.A0A2K1J8S8"/>
<reference evidence="6 8" key="2">
    <citation type="journal article" date="2018" name="Plant J.">
        <title>The Physcomitrella patens chromosome-scale assembly reveals moss genome structure and evolution.</title>
        <authorList>
            <person name="Lang D."/>
            <person name="Ullrich K.K."/>
            <person name="Murat F."/>
            <person name="Fuchs J."/>
            <person name="Jenkins J."/>
            <person name="Haas F.B."/>
            <person name="Piednoel M."/>
            <person name="Gundlach H."/>
            <person name="Van Bel M."/>
            <person name="Meyberg R."/>
            <person name="Vives C."/>
            <person name="Morata J."/>
            <person name="Symeonidi A."/>
            <person name="Hiss M."/>
            <person name="Muchero W."/>
            <person name="Kamisugi Y."/>
            <person name="Saleh O."/>
            <person name="Blanc G."/>
            <person name="Decker E.L."/>
            <person name="van Gessel N."/>
            <person name="Grimwood J."/>
            <person name="Hayes R.D."/>
            <person name="Graham S.W."/>
            <person name="Gunter L.E."/>
            <person name="McDaniel S.F."/>
            <person name="Hoernstein S.N.W."/>
            <person name="Larsson A."/>
            <person name="Li F.W."/>
            <person name="Perroud P.F."/>
            <person name="Phillips J."/>
            <person name="Ranjan P."/>
            <person name="Rokshar D.S."/>
            <person name="Rothfels C.J."/>
            <person name="Schneider L."/>
            <person name="Shu S."/>
            <person name="Stevenson D.W."/>
            <person name="Thummler F."/>
            <person name="Tillich M."/>
            <person name="Villarreal Aguilar J.C."/>
            <person name="Widiez T."/>
            <person name="Wong G.K."/>
            <person name="Wymore A."/>
            <person name="Zhang Y."/>
            <person name="Zimmer A.D."/>
            <person name="Quatrano R.S."/>
            <person name="Mayer K.F.X."/>
            <person name="Goodstein D."/>
            <person name="Casacuberta J.M."/>
            <person name="Vandepoele K."/>
            <person name="Reski R."/>
            <person name="Cuming A.C."/>
            <person name="Tuskan G.A."/>
            <person name="Maumus F."/>
            <person name="Salse J."/>
            <person name="Schmutz J."/>
            <person name="Rensing S.A."/>
        </authorList>
    </citation>
    <scope>NUCLEOTIDE SEQUENCE [LARGE SCALE GENOMIC DNA]</scope>
    <source>
        <strain evidence="7 8">cv. Gransden 2004</strain>
    </source>
</reference>
<dbReference type="SUPFAM" id="SSF53613">
    <property type="entry name" value="Ribokinase-like"/>
    <property type="match status" value="1"/>
</dbReference>
<evidence type="ECO:0000256" key="4">
    <source>
        <dbReference type="RuleBase" id="RU003704"/>
    </source>
</evidence>
<keyword evidence="2 4" id="KW-0808">Transferase</keyword>
<dbReference type="PROSITE" id="PS00584">
    <property type="entry name" value="PFKB_KINASES_2"/>
    <property type="match status" value="1"/>
</dbReference>
<organism evidence="6">
    <name type="scientific">Physcomitrium patens</name>
    <name type="common">Spreading-leaved earth moss</name>
    <name type="synonym">Physcomitrella patens</name>
    <dbReference type="NCBI Taxonomy" id="3218"/>
    <lineage>
        <taxon>Eukaryota</taxon>
        <taxon>Viridiplantae</taxon>
        <taxon>Streptophyta</taxon>
        <taxon>Embryophyta</taxon>
        <taxon>Bryophyta</taxon>
        <taxon>Bryophytina</taxon>
        <taxon>Bryopsida</taxon>
        <taxon>Funariidae</taxon>
        <taxon>Funariales</taxon>
        <taxon>Funariaceae</taxon>
        <taxon>Physcomitrium</taxon>
    </lineage>
</organism>
<sequence>MDSKAHMRTQPQTHHCRHSFSTAVVLLRISSLHDWITLRTNSACATDSPQGWKSCVNVWRSEEVLGSSIAIAVLECTWLASSVASVLPFELMDVTNVLSISPGTLTGVAGGRRTSGGDECFCVSRDAHRLSSRLRLPLANSLVFQRIAFTGGRMLTLGRAVTVRCSNNAEASPLPEKRVLVGCGSAALDFLASVDKFPQPDDKIRSTELQVQGGGNVGNALTAAARLGLECRIFTKVANDGPGSQILAELQGDGVDVSNVVVAEGVSPFTFVIVDKETNTRTCIHTPGSPALIPQELTSASVNSLLNEANLVYFDGRLADTAIVLAEEASKRQLPILVDAERLREGLDDLLSYATYVVASAKFPQSWTSAPTVAEALVKMMLQLPRLKFVIVTLGASGCIMLERHASDASEAEIEDGSVEVNSLVESLSREAGELCGSSPNSITSKVCKLSIANNSDVQQHIWGRFHVGTAETIPASELVDTTGAGDGFIGGVMYAILAGLSAPKMLALGATVGAGSCRALGARPGLPTRADPKVASFL</sequence>
<gene>
    <name evidence="7" type="primary">LOC112293517</name>
    <name evidence="6" type="ORF">PHYPA_021060</name>
</gene>
<dbReference type="Gene3D" id="3.40.1190.20">
    <property type="match status" value="2"/>
</dbReference>
<evidence type="ECO:0000313" key="8">
    <source>
        <dbReference type="Proteomes" id="UP000006727"/>
    </source>
</evidence>
<accession>A0A2K1J8S8</accession>
<dbReference type="PANTHER" id="PTHR42774:SF3">
    <property type="entry name" value="KETOHEXOKINASE"/>
    <property type="match status" value="1"/>
</dbReference>
<dbReference type="GO" id="GO:0016301">
    <property type="term" value="F:kinase activity"/>
    <property type="evidence" value="ECO:0007669"/>
    <property type="project" value="UniProtKB-KW"/>
</dbReference>
<dbReference type="InterPro" id="IPR002173">
    <property type="entry name" value="Carboh/pur_kinase_PfkB_CS"/>
</dbReference>
<dbReference type="Gramene" id="Pp3c16_16280V3.1">
    <property type="protein sequence ID" value="Pp3c16_16280V3.1"/>
    <property type="gene ID" value="Pp3c16_16280"/>
</dbReference>
<name>A0A2K1J8S8_PHYPA</name>
<proteinExistence type="inferred from homology"/>
<dbReference type="EnsemblPlants" id="Pp3c16_16280V3.3">
    <property type="protein sequence ID" value="Pp3c16_16280V3.3"/>
    <property type="gene ID" value="Pp3c16_16280"/>
</dbReference>
<dbReference type="EnsemblPlants" id="Pp3c16_16280V3.1">
    <property type="protein sequence ID" value="Pp3c16_16280V3.1"/>
    <property type="gene ID" value="Pp3c16_16280"/>
</dbReference>
<dbReference type="AlphaFoldDB" id="A0A2K1J8S8"/>
<evidence type="ECO:0000256" key="2">
    <source>
        <dbReference type="ARBA" id="ARBA00022679"/>
    </source>
</evidence>
<dbReference type="PRINTS" id="PR00990">
    <property type="entry name" value="RIBOKINASE"/>
</dbReference>
<feature type="domain" description="Carbohydrate kinase PfkB" evidence="5">
    <location>
        <begin position="471"/>
        <end position="529"/>
    </location>
</feature>
<keyword evidence="3 4" id="KW-0418">Kinase</keyword>
<dbReference type="InterPro" id="IPR002139">
    <property type="entry name" value="Ribo/fructo_kinase"/>
</dbReference>
<evidence type="ECO:0000256" key="3">
    <source>
        <dbReference type="ARBA" id="ARBA00022777"/>
    </source>
</evidence>
<dbReference type="Gramene" id="Pp3c16_16280V3.3">
    <property type="protein sequence ID" value="Pp3c16_16280V3.3"/>
    <property type="gene ID" value="Pp3c16_16280"/>
</dbReference>
<reference evidence="7" key="3">
    <citation type="submission" date="2020-12" db="UniProtKB">
        <authorList>
            <consortium name="EnsemblPlants"/>
        </authorList>
    </citation>
    <scope>IDENTIFICATION</scope>
</reference>
<dbReference type="InterPro" id="IPR029056">
    <property type="entry name" value="Ribokinase-like"/>
</dbReference>
<dbReference type="PaxDb" id="3218-PP1S197_93V6.3"/>
<comment type="similarity">
    <text evidence="1 4">Belongs to the carbohydrate kinase PfkB family.</text>
</comment>
<dbReference type="InterPro" id="IPR011611">
    <property type="entry name" value="PfkB_dom"/>
</dbReference>
<keyword evidence="8" id="KW-1185">Reference proteome</keyword>
<feature type="domain" description="Carbohydrate kinase PfkB" evidence="5">
    <location>
        <begin position="183"/>
        <end position="405"/>
    </location>
</feature>
<evidence type="ECO:0000259" key="5">
    <source>
        <dbReference type="Pfam" id="PF00294"/>
    </source>
</evidence>
<protein>
    <recommendedName>
        <fullName evidence="5">Carbohydrate kinase PfkB domain-containing protein</fullName>
    </recommendedName>
</protein>
<dbReference type="Proteomes" id="UP000006727">
    <property type="component" value="Chromosome 16"/>
</dbReference>
<evidence type="ECO:0000256" key="1">
    <source>
        <dbReference type="ARBA" id="ARBA00010688"/>
    </source>
</evidence>